<protein>
    <recommendedName>
        <fullName evidence="8">SRCR domain-containing protein</fullName>
    </recommendedName>
</protein>
<feature type="domain" description="SRCR" evidence="8">
    <location>
        <begin position="421"/>
        <end position="519"/>
    </location>
</feature>
<feature type="domain" description="SRCR" evidence="8">
    <location>
        <begin position="527"/>
        <end position="625"/>
    </location>
</feature>
<dbReference type="GO" id="GO:0016020">
    <property type="term" value="C:membrane"/>
    <property type="evidence" value="ECO:0007669"/>
    <property type="project" value="InterPro"/>
</dbReference>
<keyword evidence="7" id="KW-1133">Transmembrane helix</keyword>
<feature type="disulfide bond" evidence="5">
    <location>
        <begin position="384"/>
        <end position="394"/>
    </location>
</feature>
<feature type="domain" description="SRCR" evidence="8">
    <location>
        <begin position="100"/>
        <end position="202"/>
    </location>
</feature>
<feature type="transmembrane region" description="Helical" evidence="7">
    <location>
        <begin position="945"/>
        <end position="965"/>
    </location>
</feature>
<dbReference type="OrthoDB" id="536948at2759"/>
<dbReference type="PANTHER" id="PTHR48071:SF18">
    <property type="entry name" value="DELETED IN MALIGNANT BRAIN TUMORS 1 PROTEIN-RELATED"/>
    <property type="match status" value="1"/>
</dbReference>
<dbReference type="EnsemblMetazoa" id="Aqu2.1.18015_001">
    <property type="protein sequence ID" value="Aqu2.1.18015_001"/>
    <property type="gene ID" value="Aqu2.1.18015"/>
</dbReference>
<proteinExistence type="predicted"/>
<name>A0A1X7TSS0_AMPQE</name>
<feature type="disulfide bond" evidence="5">
    <location>
        <begin position="914"/>
        <end position="924"/>
    </location>
</feature>
<evidence type="ECO:0000313" key="9">
    <source>
        <dbReference type="EnsemblMetazoa" id="Aqu2.1.18015_001"/>
    </source>
</evidence>
<feature type="disulfide bond" evidence="5">
    <location>
        <begin position="277"/>
        <end position="287"/>
    </location>
</feature>
<dbReference type="PROSITE" id="PS00420">
    <property type="entry name" value="SRCR_1"/>
    <property type="match status" value="8"/>
</dbReference>
<dbReference type="FunFam" id="3.10.250.10:FF:000006">
    <property type="entry name" value="neurotrypsin isoform X2"/>
    <property type="match status" value="8"/>
</dbReference>
<feature type="domain" description="SRCR" evidence="8">
    <location>
        <begin position="633"/>
        <end position="731"/>
    </location>
</feature>
<dbReference type="InParanoid" id="A0A1X7TSS0"/>
<dbReference type="InterPro" id="IPR036772">
    <property type="entry name" value="SRCR-like_dom_sf"/>
</dbReference>
<evidence type="ECO:0000256" key="1">
    <source>
        <dbReference type="ARBA" id="ARBA00022729"/>
    </source>
</evidence>
<evidence type="ECO:0000256" key="3">
    <source>
        <dbReference type="ARBA" id="ARBA00023157"/>
    </source>
</evidence>
<dbReference type="Pfam" id="PF00530">
    <property type="entry name" value="SRCR"/>
    <property type="match status" value="8"/>
</dbReference>
<dbReference type="SUPFAM" id="SSF56487">
    <property type="entry name" value="SRCR-like"/>
    <property type="match status" value="8"/>
</dbReference>
<dbReference type="AlphaFoldDB" id="A0A1X7TSS0"/>
<evidence type="ECO:0000256" key="6">
    <source>
        <dbReference type="SAM" id="MobiDB-lite"/>
    </source>
</evidence>
<feature type="domain" description="SRCR" evidence="8">
    <location>
        <begin position="739"/>
        <end position="837"/>
    </location>
</feature>
<accession>A0A1X7TSS0</accession>
<evidence type="ECO:0000256" key="4">
    <source>
        <dbReference type="ARBA" id="ARBA00023180"/>
    </source>
</evidence>
<dbReference type="PANTHER" id="PTHR48071">
    <property type="entry name" value="SRCR DOMAIN-CONTAINING PROTEIN"/>
    <property type="match status" value="1"/>
</dbReference>
<feature type="disulfide bond" evidence="5">
    <location>
        <begin position="808"/>
        <end position="818"/>
    </location>
</feature>
<dbReference type="SMART" id="SM00202">
    <property type="entry name" value="SR"/>
    <property type="match status" value="8"/>
</dbReference>
<feature type="disulfide bond" evidence="5">
    <location>
        <begin position="702"/>
        <end position="712"/>
    </location>
</feature>
<feature type="disulfide bond" evidence="5">
    <location>
        <begin position="490"/>
        <end position="500"/>
    </location>
</feature>
<feature type="compositionally biased region" description="Low complexity" evidence="6">
    <location>
        <begin position="31"/>
        <end position="52"/>
    </location>
</feature>
<evidence type="ECO:0000256" key="5">
    <source>
        <dbReference type="PROSITE-ProRule" id="PRU00196"/>
    </source>
</evidence>
<keyword evidence="7" id="KW-0812">Transmembrane</keyword>
<keyword evidence="4" id="KW-0325">Glycoprotein</keyword>
<evidence type="ECO:0000256" key="7">
    <source>
        <dbReference type="SAM" id="Phobius"/>
    </source>
</evidence>
<comment type="caution">
    <text evidence="5">Lacks conserved residue(s) required for the propagation of feature annotation.</text>
</comment>
<dbReference type="InterPro" id="IPR001190">
    <property type="entry name" value="SRCR"/>
</dbReference>
<keyword evidence="3 5" id="KW-1015">Disulfide bond</keyword>
<keyword evidence="2" id="KW-0677">Repeat</keyword>
<keyword evidence="7" id="KW-0472">Membrane</keyword>
<keyword evidence="1" id="KW-0732">Signal</keyword>
<feature type="disulfide bond" evidence="5">
    <location>
        <begin position="596"/>
        <end position="606"/>
    </location>
</feature>
<dbReference type="Gene3D" id="3.10.250.10">
    <property type="entry name" value="SRCR-like domain"/>
    <property type="match status" value="8"/>
</dbReference>
<dbReference type="PRINTS" id="PR00258">
    <property type="entry name" value="SPERACTRCPTR"/>
</dbReference>
<feature type="domain" description="SRCR" evidence="8">
    <location>
        <begin position="209"/>
        <end position="306"/>
    </location>
</feature>
<evidence type="ECO:0000259" key="8">
    <source>
        <dbReference type="PROSITE" id="PS50287"/>
    </source>
</evidence>
<evidence type="ECO:0000256" key="2">
    <source>
        <dbReference type="ARBA" id="ARBA00022737"/>
    </source>
</evidence>
<organism evidence="9">
    <name type="scientific">Amphimedon queenslandica</name>
    <name type="common">Sponge</name>
    <dbReference type="NCBI Taxonomy" id="400682"/>
    <lineage>
        <taxon>Eukaryota</taxon>
        <taxon>Metazoa</taxon>
        <taxon>Porifera</taxon>
        <taxon>Demospongiae</taxon>
        <taxon>Heteroscleromorpha</taxon>
        <taxon>Haplosclerida</taxon>
        <taxon>Niphatidae</taxon>
        <taxon>Amphimedon</taxon>
    </lineage>
</organism>
<feature type="domain" description="SRCR" evidence="8">
    <location>
        <begin position="314"/>
        <end position="413"/>
    </location>
</feature>
<feature type="domain" description="SRCR" evidence="8">
    <location>
        <begin position="845"/>
        <end position="943"/>
    </location>
</feature>
<dbReference type="PROSITE" id="PS50287">
    <property type="entry name" value="SRCR_2"/>
    <property type="match status" value="8"/>
</dbReference>
<feature type="compositionally biased region" description="Polar residues" evidence="6">
    <location>
        <begin position="21"/>
        <end position="30"/>
    </location>
</feature>
<reference evidence="9" key="1">
    <citation type="submission" date="2017-05" db="UniProtKB">
        <authorList>
            <consortium name="EnsemblMetazoa"/>
        </authorList>
    </citation>
    <scope>IDENTIFICATION</scope>
</reference>
<feature type="region of interest" description="Disordered" evidence="6">
    <location>
        <begin position="1"/>
        <end position="75"/>
    </location>
</feature>
<sequence length="966" mass="102689">YPAQGYPAPPPQQQGFAVQGYPQQDYSQTGYPQQVPYPQQQQQEAPVRYPQQEPQGYGGTNPATTGGSSEPPLATGLHTKHAFDIYIHEYDKGQCSQGSLRLVNGASYHEGRLEICYGNSWGTVCDDGWSNANAQVVCRQLGYPTTGAYYRGSAYFGQGTGSIVLDDVSCDGDETSLYQQCSHRSPLSHNCGHSEDVGVVCPAPFDGSVRLVGGSNSSEGRVEVYRSGSWGTVCDDLWDYRDATVVCRQLGYGSGTSFSSAYFGQGTGSVLMDNVGCTGYELFLTNCSHITSHNCVHSEDAGVRCSHICFGGSVRLVGGSNSSEGRVEVCSSGSWGTVCDDSWDNIDATVVCRQLGLRHAIGIAYFGAYFGQGTGTILMDDVRCTGSELNLTSCSHTTFHNCSHSEDAGVRCSYICFDGEVRLVGGSSSLEGRIEVCRNGSWGTVCDDSWDNTDATVVCRQLGLGSTGTAFSSAYFGQGTGSILMDEVRCTGSESNLTSCSHRTFHDCSHSEDAGVRCSYICFDGEVRLVGGFSSLEGRIEVCSSGSWGTVCDDSWDYRDATVVCRQLGLGSAGTAFSSAYFGQGTGRIVMDEVRCTGSESNLTSCSHRTFHDCSHSEDAGVRCSYLCFDGEVRLVGGFSSLEGRVEVCSSGSWGTVCDDSWDYRDATVVCRQLGLGSTGTAFSSAYFGQGTGSILMDEVRCTGSESNLTSCSHRTFHDCSHSEDAGVRCSYLCFDGEVRLVGGFSSLEGRVEVCSSGSWGTVCDDSWDYRDATVVCRQLGLGSTGTAFSSAYFGQGTGSILMDEVRCTGSESNLTSCSHRTFHDCSHSEDAGVRCSYVCIDGSVRLVGGSSSLEGRVEVCRNGSWGTVCDDSWGTNDATVVCRQLGYGVTGTPYSNAYFGAGTGRILMDDVRCTGSESYLTNCSHTTNHNCVHSEDAGVSCADFGASVGAIIGGVVGGIVFLIFS</sequence>